<organism evidence="1 2">
    <name type="scientific">Fusarium equiseti</name>
    <name type="common">Fusarium scirpi</name>
    <dbReference type="NCBI Taxonomy" id="61235"/>
    <lineage>
        <taxon>Eukaryota</taxon>
        <taxon>Fungi</taxon>
        <taxon>Dikarya</taxon>
        <taxon>Ascomycota</taxon>
        <taxon>Pezizomycotina</taxon>
        <taxon>Sordariomycetes</taxon>
        <taxon>Hypocreomycetidae</taxon>
        <taxon>Hypocreales</taxon>
        <taxon>Nectriaceae</taxon>
        <taxon>Fusarium</taxon>
        <taxon>Fusarium incarnatum-equiseti species complex</taxon>
    </lineage>
</organism>
<dbReference type="Proteomes" id="UP000693738">
    <property type="component" value="Unassembled WGS sequence"/>
</dbReference>
<sequence length="186" mass="20890">MTTVYLDASLFLQVANQRNGLKILGDVASNEPSAGLYTVGLLPLTDGLFVRIRAVESELVRVVGSELFNREESVYPAKNSLSFEVRLQRSYKKAVVNNQGRGWLGFESIKTQNMTDNIITVQSYLQALPKTGIKSKIETLNLDINFLLSLTTDYQATSTVKNEWDIYLVNKTFDKTTTGDKQERVQ</sequence>
<dbReference type="EMBL" id="CAJSTJ010000162">
    <property type="protein sequence ID" value="CAG7563810.1"/>
    <property type="molecule type" value="Genomic_DNA"/>
</dbReference>
<evidence type="ECO:0000313" key="2">
    <source>
        <dbReference type="Proteomes" id="UP000693738"/>
    </source>
</evidence>
<reference evidence="1" key="1">
    <citation type="submission" date="2021-05" db="EMBL/GenBank/DDBJ databases">
        <authorList>
            <person name="Khan N."/>
        </authorList>
    </citation>
    <scope>NUCLEOTIDE SEQUENCE</scope>
</reference>
<dbReference type="AlphaFoldDB" id="A0A8J2NMV8"/>
<proteinExistence type="predicted"/>
<name>A0A8J2NMV8_FUSEQ</name>
<comment type="caution">
    <text evidence="1">The sequence shown here is derived from an EMBL/GenBank/DDBJ whole genome shotgun (WGS) entry which is preliminary data.</text>
</comment>
<evidence type="ECO:0000313" key="1">
    <source>
        <dbReference type="EMBL" id="CAG7563810.1"/>
    </source>
</evidence>
<protein>
    <submittedName>
        <fullName evidence="1">Uncharacterized protein</fullName>
    </submittedName>
</protein>
<gene>
    <name evidence="1" type="ORF">FEQUK3_LOCUS9508</name>
</gene>
<accession>A0A8J2NMV8</accession>